<gene>
    <name evidence="2" type="ORF">ABDJ40_05155</name>
</gene>
<keyword evidence="1" id="KW-1133">Transmembrane helix</keyword>
<keyword evidence="1" id="KW-0472">Membrane</keyword>
<name>A0ABV0GAR7_9BURK</name>
<evidence type="ECO:0000256" key="1">
    <source>
        <dbReference type="SAM" id="Phobius"/>
    </source>
</evidence>
<organism evidence="2 3">
    <name type="scientific">Roseateles flavus</name>
    <dbReference type="NCBI Taxonomy" id="3149041"/>
    <lineage>
        <taxon>Bacteria</taxon>
        <taxon>Pseudomonadati</taxon>
        <taxon>Pseudomonadota</taxon>
        <taxon>Betaproteobacteria</taxon>
        <taxon>Burkholderiales</taxon>
        <taxon>Sphaerotilaceae</taxon>
        <taxon>Roseateles</taxon>
    </lineage>
</organism>
<comment type="caution">
    <text evidence="2">The sequence shown here is derived from an EMBL/GenBank/DDBJ whole genome shotgun (WGS) entry which is preliminary data.</text>
</comment>
<sequence length="86" mass="8737">MPGEEEGTSEPNPRAVKCGRGVLCTVGAMCLAVAGVHAHSDPQGQVLLTAVVLGAGLVCVWLGLALAPRAVAHVGFWLPLLLPGDD</sequence>
<proteinExistence type="predicted"/>
<feature type="transmembrane region" description="Helical" evidence="1">
    <location>
        <begin position="46"/>
        <end position="67"/>
    </location>
</feature>
<evidence type="ECO:0000313" key="3">
    <source>
        <dbReference type="Proteomes" id="UP001462640"/>
    </source>
</evidence>
<protein>
    <submittedName>
        <fullName evidence="2">Uncharacterized protein</fullName>
    </submittedName>
</protein>
<keyword evidence="3" id="KW-1185">Reference proteome</keyword>
<accession>A0ABV0GAR7</accession>
<dbReference type="Proteomes" id="UP001462640">
    <property type="component" value="Unassembled WGS sequence"/>
</dbReference>
<evidence type="ECO:0000313" key="2">
    <source>
        <dbReference type="EMBL" id="MEO3712155.1"/>
    </source>
</evidence>
<dbReference type="RefSeq" id="WP_347606923.1">
    <property type="nucleotide sequence ID" value="NZ_JBDPZC010000001.1"/>
</dbReference>
<dbReference type="EMBL" id="JBDPZC010000001">
    <property type="protein sequence ID" value="MEO3712155.1"/>
    <property type="molecule type" value="Genomic_DNA"/>
</dbReference>
<keyword evidence="1" id="KW-0812">Transmembrane</keyword>
<feature type="transmembrane region" description="Helical" evidence="1">
    <location>
        <begin position="21"/>
        <end position="40"/>
    </location>
</feature>
<reference evidence="2 3" key="1">
    <citation type="submission" date="2024-05" db="EMBL/GenBank/DDBJ databases">
        <title>Roseateles sp. 2.12 16S ribosomal RNA gene Genome sequencing and assembly.</title>
        <authorList>
            <person name="Woo H."/>
        </authorList>
    </citation>
    <scope>NUCLEOTIDE SEQUENCE [LARGE SCALE GENOMIC DNA]</scope>
    <source>
        <strain evidence="2 3">2.12</strain>
    </source>
</reference>